<dbReference type="AlphaFoldDB" id="A0A939HAT5"/>
<dbReference type="PANTHER" id="PTHR43152">
    <property type="entry name" value="UVRABC SYSTEM PROTEIN A"/>
    <property type="match status" value="1"/>
</dbReference>
<dbReference type="InterPro" id="IPR003593">
    <property type="entry name" value="AAA+_ATPase"/>
</dbReference>
<evidence type="ECO:0000256" key="10">
    <source>
        <dbReference type="ARBA" id="ARBA00022840"/>
    </source>
</evidence>
<keyword evidence="9" id="KW-0862">Zinc</keyword>
<dbReference type="Gene3D" id="3.40.50.300">
    <property type="entry name" value="P-loop containing nucleotide triphosphate hydrolases"/>
    <property type="match status" value="2"/>
</dbReference>
<keyword evidence="7" id="KW-0228">DNA excision</keyword>
<evidence type="ECO:0000256" key="7">
    <source>
        <dbReference type="ARBA" id="ARBA00022769"/>
    </source>
</evidence>
<keyword evidence="2" id="KW-0963">Cytoplasm</keyword>
<dbReference type="GO" id="GO:0004518">
    <property type="term" value="F:nuclease activity"/>
    <property type="evidence" value="ECO:0007669"/>
    <property type="project" value="UniProtKB-KW"/>
</dbReference>
<comment type="caution">
    <text evidence="18">The sequence shown here is derived from an EMBL/GenBank/DDBJ whole genome shotgun (WGS) entry which is preliminary data.</text>
</comment>
<dbReference type="EMBL" id="JAFNJU010000021">
    <property type="protein sequence ID" value="MBO1266361.1"/>
    <property type="molecule type" value="Genomic_DNA"/>
</dbReference>
<keyword evidence="19" id="KW-1185">Reference proteome</keyword>
<sequence length="847" mass="94773">MFSLRWIFSGRDRKWNKGGEEVEESNLSSAFIYVSHATEGNLKDISLKIPKNRLVVLTGLSGSGKSTLAVDTIYQECQRQYLEAIGYQGIPKPKVQSIRNLSPAIKITQSEYGRNPRSSVGTVTNIYTELRMIYEKLHERICPSCQKKIRASLCREETEKVEGDFKVYMFCSHCGYRMEKLTRSHFSFNTREGACKACHGLGEVMKIDLERVINEDLSLEEGAVAYWDHAYKDYSIGTVNAAFRHYGLKQSDHRLVKDFSEGERILLLYGAESEEAESFFKGVKVPKKVADGKFEGVLTTLWRRLHEKGGITAQLEPYFRTGPCDKCHGDKLEELPRSALVEGRPITELSGLSLAELLLWVEDIEKNLEMDEKAMVEVYLQDMKTKLKRLIRGGIGYLSLNRQTMTLSAGEAQRMKLAATLDSTLTGIIYIMDEPTVGLHPKDTAGIMKILKELRDLGNTVLVIEHDPEVMKEADHVIDMGPGGGSFGGEVIFEGTYEEILKDPDSVTGTYLSREKRIRSHPRMRLQGFIEVRNADRFNLRSIDVDIPKGCMTSVTGVSGSGKSTLVMEVLAGADAKERAGRNIVKGTDDFDEIITVEQSAVSRMKRSNVATYSGLYSEIRKVFGSLKEAKALDLTAKDFSFNTKGGRCERCEGLGYVTSNMLFFEDVDVVCPECGGKQFNEEVLSVKYKEHSIHEVLQLSVFEAQDLFMEKRNMTKILKLLMDVGLSYLQLGQTLRTLSGGEAQRMKLAKDLIQSEGKRNLYLIDEPTTGLHPIDVEKFLVLLNKMVDAGNTVVVVEHNQQIIEASDWVIDLGPEGGIHGGEVIAEGTPLDVMRNPASVTGMYLFH</sequence>
<keyword evidence="13" id="KW-0234">DNA repair</keyword>
<dbReference type="Gene3D" id="1.20.1580.10">
    <property type="entry name" value="ABC transporter ATPase like domain"/>
    <property type="match status" value="2"/>
</dbReference>
<proteinExistence type="inferred from homology"/>
<dbReference type="Gene3D" id="1.10.8.280">
    <property type="entry name" value="ABC transporter ATPase domain-like"/>
    <property type="match status" value="1"/>
</dbReference>
<evidence type="ECO:0000256" key="3">
    <source>
        <dbReference type="ARBA" id="ARBA00022723"/>
    </source>
</evidence>
<dbReference type="GO" id="GO:0005737">
    <property type="term" value="C:cytoplasm"/>
    <property type="evidence" value="ECO:0007669"/>
    <property type="project" value="UniProtKB-SubCell"/>
</dbReference>
<dbReference type="PANTHER" id="PTHR43152:SF1">
    <property type="entry name" value="UVRA PROTEIN"/>
    <property type="match status" value="1"/>
</dbReference>
<evidence type="ECO:0000256" key="11">
    <source>
        <dbReference type="ARBA" id="ARBA00022881"/>
    </source>
</evidence>
<evidence type="ECO:0000259" key="17">
    <source>
        <dbReference type="PROSITE" id="PS50893"/>
    </source>
</evidence>
<dbReference type="Pfam" id="PF17755">
    <property type="entry name" value="UvrA_DNA-bind"/>
    <property type="match status" value="1"/>
</dbReference>
<evidence type="ECO:0000256" key="8">
    <source>
        <dbReference type="ARBA" id="ARBA00022771"/>
    </source>
</evidence>
<evidence type="ECO:0000256" key="5">
    <source>
        <dbReference type="ARBA" id="ARBA00022741"/>
    </source>
</evidence>
<dbReference type="InterPro" id="IPR027417">
    <property type="entry name" value="P-loop_NTPase"/>
</dbReference>
<evidence type="ECO:0000256" key="15">
    <source>
        <dbReference type="ARBA" id="ARBA00039316"/>
    </source>
</evidence>
<evidence type="ECO:0000256" key="1">
    <source>
        <dbReference type="ARBA" id="ARBA00004496"/>
    </source>
</evidence>
<evidence type="ECO:0000256" key="9">
    <source>
        <dbReference type="ARBA" id="ARBA00022833"/>
    </source>
</evidence>
<keyword evidence="4" id="KW-0677">Repeat</keyword>
<accession>A0A939HAT5</accession>
<name>A0A939HAT5_9CLOT</name>
<evidence type="ECO:0000313" key="19">
    <source>
        <dbReference type="Proteomes" id="UP000664218"/>
    </source>
</evidence>
<dbReference type="SMART" id="SM00382">
    <property type="entry name" value="AAA"/>
    <property type="match status" value="2"/>
</dbReference>
<evidence type="ECO:0000256" key="13">
    <source>
        <dbReference type="ARBA" id="ARBA00023204"/>
    </source>
</evidence>
<dbReference type="GO" id="GO:0005524">
    <property type="term" value="F:ATP binding"/>
    <property type="evidence" value="ECO:0007669"/>
    <property type="project" value="UniProtKB-KW"/>
</dbReference>
<dbReference type="PROSITE" id="PS00211">
    <property type="entry name" value="ABC_TRANSPORTER_1"/>
    <property type="match status" value="2"/>
</dbReference>
<keyword evidence="11" id="KW-0267">Excision nuclease</keyword>
<dbReference type="InterPro" id="IPR017871">
    <property type="entry name" value="ABC_transporter-like_CS"/>
</dbReference>
<comment type="similarity">
    <text evidence="14">Belongs to the ABC transporter superfamily. UvrA family.</text>
</comment>
<dbReference type="GO" id="GO:0008270">
    <property type="term" value="F:zinc ion binding"/>
    <property type="evidence" value="ECO:0007669"/>
    <property type="project" value="UniProtKB-KW"/>
</dbReference>
<evidence type="ECO:0000256" key="16">
    <source>
        <dbReference type="ARBA" id="ARBA00042156"/>
    </source>
</evidence>
<feature type="domain" description="ABC transporter" evidence="17">
    <location>
        <begin position="524"/>
        <end position="846"/>
    </location>
</feature>
<protein>
    <recommendedName>
        <fullName evidence="15">UvrABC system protein A</fullName>
    </recommendedName>
    <alternativeName>
        <fullName evidence="16">Excinuclease ABC subunit A</fullName>
    </alternativeName>
</protein>
<keyword evidence="12" id="KW-0238">DNA-binding</keyword>
<dbReference type="Proteomes" id="UP000664218">
    <property type="component" value="Unassembled WGS sequence"/>
</dbReference>
<organism evidence="18 19">
    <name type="scientific">Proteiniclasticum aestuarii</name>
    <dbReference type="NCBI Taxonomy" id="2817862"/>
    <lineage>
        <taxon>Bacteria</taxon>
        <taxon>Bacillati</taxon>
        <taxon>Bacillota</taxon>
        <taxon>Clostridia</taxon>
        <taxon>Eubacteriales</taxon>
        <taxon>Clostridiaceae</taxon>
        <taxon>Proteiniclasticum</taxon>
    </lineage>
</organism>
<evidence type="ECO:0000313" key="18">
    <source>
        <dbReference type="EMBL" id="MBO1266361.1"/>
    </source>
</evidence>
<keyword evidence="5" id="KW-0547">Nucleotide-binding</keyword>
<feature type="domain" description="ABC transporter" evidence="17">
    <location>
        <begin position="236"/>
        <end position="513"/>
    </location>
</feature>
<comment type="subcellular location">
    <subcellularLocation>
        <location evidence="1">Cytoplasm</location>
    </subcellularLocation>
</comment>
<dbReference type="Pfam" id="PF00005">
    <property type="entry name" value="ABC_tran"/>
    <property type="match status" value="1"/>
</dbReference>
<dbReference type="GO" id="GO:0016887">
    <property type="term" value="F:ATP hydrolysis activity"/>
    <property type="evidence" value="ECO:0007669"/>
    <property type="project" value="InterPro"/>
</dbReference>
<evidence type="ECO:0000256" key="6">
    <source>
        <dbReference type="ARBA" id="ARBA00022763"/>
    </source>
</evidence>
<keyword evidence="6" id="KW-0227">DNA damage</keyword>
<dbReference type="InterPro" id="IPR003439">
    <property type="entry name" value="ABC_transporter-like_ATP-bd"/>
</dbReference>
<dbReference type="PROSITE" id="PS50893">
    <property type="entry name" value="ABC_TRANSPORTER_2"/>
    <property type="match status" value="2"/>
</dbReference>
<dbReference type="InterPro" id="IPR041552">
    <property type="entry name" value="UvrA_DNA-bd"/>
</dbReference>
<evidence type="ECO:0000256" key="14">
    <source>
        <dbReference type="ARBA" id="ARBA00038000"/>
    </source>
</evidence>
<dbReference type="GO" id="GO:0006281">
    <property type="term" value="P:DNA repair"/>
    <property type="evidence" value="ECO:0007669"/>
    <property type="project" value="UniProtKB-KW"/>
</dbReference>
<gene>
    <name evidence="18" type="ORF">J3A84_15110</name>
</gene>
<keyword evidence="10" id="KW-0067">ATP-binding</keyword>
<keyword evidence="3" id="KW-0479">Metal-binding</keyword>
<evidence type="ECO:0000256" key="12">
    <source>
        <dbReference type="ARBA" id="ARBA00023125"/>
    </source>
</evidence>
<reference evidence="18" key="1">
    <citation type="submission" date="2021-03" db="EMBL/GenBank/DDBJ databases">
        <title>Proteiniclasticum marinus sp. nov., isolated from tidal flat sediment.</title>
        <authorList>
            <person name="Namirimu T."/>
            <person name="Yang J.-A."/>
            <person name="Yang S.-H."/>
            <person name="Kim Y.-J."/>
            <person name="Kwon K.K."/>
        </authorList>
    </citation>
    <scope>NUCLEOTIDE SEQUENCE</scope>
    <source>
        <strain evidence="18">SCR006</strain>
    </source>
</reference>
<keyword evidence="8" id="KW-0863">Zinc-finger</keyword>
<dbReference type="GO" id="GO:0003677">
    <property type="term" value="F:DNA binding"/>
    <property type="evidence" value="ECO:0007669"/>
    <property type="project" value="UniProtKB-KW"/>
</dbReference>
<evidence type="ECO:0000256" key="4">
    <source>
        <dbReference type="ARBA" id="ARBA00022737"/>
    </source>
</evidence>
<dbReference type="SUPFAM" id="SSF52540">
    <property type="entry name" value="P-loop containing nucleoside triphosphate hydrolases"/>
    <property type="match status" value="2"/>
</dbReference>
<evidence type="ECO:0000256" key="2">
    <source>
        <dbReference type="ARBA" id="ARBA00022490"/>
    </source>
</evidence>